<evidence type="ECO:0000256" key="9">
    <source>
        <dbReference type="ARBA" id="ARBA00022691"/>
    </source>
</evidence>
<keyword evidence="5 12" id="KW-0963">Cytoplasm</keyword>
<keyword evidence="6 12" id="KW-0698">rRNA processing</keyword>
<dbReference type="AlphaFoldDB" id="A0A7W7Y121"/>
<dbReference type="NCBIfam" id="NF008692">
    <property type="entry name" value="PRK11713.1-5"/>
    <property type="match status" value="1"/>
</dbReference>
<dbReference type="EMBL" id="JACHHX010000011">
    <property type="protein sequence ID" value="MBB5015898.1"/>
    <property type="molecule type" value="Genomic_DNA"/>
</dbReference>
<evidence type="ECO:0000313" key="15">
    <source>
        <dbReference type="EMBL" id="MBB5015898.1"/>
    </source>
</evidence>
<dbReference type="SUPFAM" id="SSF75217">
    <property type="entry name" value="alpha/beta knot"/>
    <property type="match status" value="1"/>
</dbReference>
<comment type="catalytic activity">
    <reaction evidence="11 12">
        <text>uridine(1498) in 16S rRNA + S-adenosyl-L-methionine = N(3)-methyluridine(1498) in 16S rRNA + S-adenosyl-L-homocysteine + H(+)</text>
        <dbReference type="Rhea" id="RHEA:42920"/>
        <dbReference type="Rhea" id="RHEA-COMP:10283"/>
        <dbReference type="Rhea" id="RHEA-COMP:10284"/>
        <dbReference type="ChEBI" id="CHEBI:15378"/>
        <dbReference type="ChEBI" id="CHEBI:57856"/>
        <dbReference type="ChEBI" id="CHEBI:59789"/>
        <dbReference type="ChEBI" id="CHEBI:65315"/>
        <dbReference type="ChEBI" id="CHEBI:74502"/>
        <dbReference type="EC" id="2.1.1.193"/>
    </reaction>
</comment>
<dbReference type="EC" id="2.1.1.193" evidence="3 12"/>
<dbReference type="RefSeq" id="WP_183948568.1">
    <property type="nucleotide sequence ID" value="NZ_JACHHX010000011.1"/>
</dbReference>
<proteinExistence type="inferred from homology"/>
<keyword evidence="8 12" id="KW-0808">Transferase</keyword>
<dbReference type="InterPro" id="IPR046887">
    <property type="entry name" value="RsmE_PUA-like"/>
</dbReference>
<comment type="similarity">
    <text evidence="2 12">Belongs to the RNA methyltransferase RsmE family.</text>
</comment>
<evidence type="ECO:0000256" key="4">
    <source>
        <dbReference type="ARBA" id="ARBA00013673"/>
    </source>
</evidence>
<reference evidence="15 16" key="1">
    <citation type="submission" date="2020-08" db="EMBL/GenBank/DDBJ databases">
        <title>Genomic Encyclopedia of Type Strains, Phase IV (KMG-IV): sequencing the most valuable type-strain genomes for metagenomic binning, comparative biology and taxonomic classification.</title>
        <authorList>
            <person name="Goeker M."/>
        </authorList>
    </citation>
    <scope>NUCLEOTIDE SEQUENCE [LARGE SCALE GENOMIC DNA]</scope>
    <source>
        <strain evidence="15 16">DSM 25897</strain>
    </source>
</reference>
<evidence type="ECO:0000256" key="5">
    <source>
        <dbReference type="ARBA" id="ARBA00022490"/>
    </source>
</evidence>
<dbReference type="GO" id="GO:0005737">
    <property type="term" value="C:cytoplasm"/>
    <property type="evidence" value="ECO:0007669"/>
    <property type="project" value="UniProtKB-SubCell"/>
</dbReference>
<organism evidence="15 16">
    <name type="scientific">Rehaibacterium terrae</name>
    <dbReference type="NCBI Taxonomy" id="1341696"/>
    <lineage>
        <taxon>Bacteria</taxon>
        <taxon>Pseudomonadati</taxon>
        <taxon>Pseudomonadota</taxon>
        <taxon>Gammaproteobacteria</taxon>
        <taxon>Lysobacterales</taxon>
        <taxon>Lysobacteraceae</taxon>
        <taxon>Rehaibacterium</taxon>
    </lineage>
</organism>
<protein>
    <recommendedName>
        <fullName evidence="4 12">Ribosomal RNA small subunit methyltransferase E</fullName>
        <ecNumber evidence="3 12">2.1.1.193</ecNumber>
    </recommendedName>
</protein>
<evidence type="ECO:0000256" key="1">
    <source>
        <dbReference type="ARBA" id="ARBA00004496"/>
    </source>
</evidence>
<evidence type="ECO:0000259" key="13">
    <source>
        <dbReference type="Pfam" id="PF04452"/>
    </source>
</evidence>
<dbReference type="Pfam" id="PF20260">
    <property type="entry name" value="PUA_4"/>
    <property type="match status" value="1"/>
</dbReference>
<evidence type="ECO:0000256" key="2">
    <source>
        <dbReference type="ARBA" id="ARBA00005528"/>
    </source>
</evidence>
<comment type="function">
    <text evidence="10 12">Specifically methylates the N3 position of the uracil ring of uridine 1498 (m3U1498) in 16S rRNA. Acts on the fully assembled 30S ribosomal subunit.</text>
</comment>
<keyword evidence="9 12" id="KW-0949">S-adenosyl-L-methionine</keyword>
<evidence type="ECO:0000259" key="14">
    <source>
        <dbReference type="Pfam" id="PF20260"/>
    </source>
</evidence>
<evidence type="ECO:0000256" key="12">
    <source>
        <dbReference type="PIRNR" id="PIRNR015601"/>
    </source>
</evidence>
<evidence type="ECO:0000256" key="6">
    <source>
        <dbReference type="ARBA" id="ARBA00022552"/>
    </source>
</evidence>
<dbReference type="InterPro" id="IPR046886">
    <property type="entry name" value="RsmE_MTase_dom"/>
</dbReference>
<dbReference type="GO" id="GO:0070042">
    <property type="term" value="F:rRNA (uridine-N3-)-methyltransferase activity"/>
    <property type="evidence" value="ECO:0007669"/>
    <property type="project" value="TreeGrafter"/>
</dbReference>
<dbReference type="PANTHER" id="PTHR30027:SF3">
    <property type="entry name" value="16S RRNA (URACIL(1498)-N(3))-METHYLTRANSFERASE"/>
    <property type="match status" value="1"/>
</dbReference>
<comment type="subcellular location">
    <subcellularLocation>
        <location evidence="1 12">Cytoplasm</location>
    </subcellularLocation>
</comment>
<keyword evidence="7 12" id="KW-0489">Methyltransferase</keyword>
<dbReference type="InterPro" id="IPR029026">
    <property type="entry name" value="tRNA_m1G_MTases_N"/>
</dbReference>
<feature type="domain" description="Ribosomal RNA small subunit methyltransferase E methyltransferase" evidence="13">
    <location>
        <begin position="75"/>
        <end position="238"/>
    </location>
</feature>
<dbReference type="Gene3D" id="3.40.1280.10">
    <property type="match status" value="1"/>
</dbReference>
<sequence>MRLTRTYIDAPLSIGATVTLPEAASAHLLRVLRLGVGDACVLFNGDGCDYDARLVSVAKKSAQAEVLRQREIDRESPLRIILGQGLARGEKMDLVLQKATELGVAAVAPLITERTEVKLDAERAGKRLAHWQGVLASACEQSGRARLPSLAEPQALAAWAAALPQDTIKLALDPEGECTLAALALPANAEVALAVGPEGGLSERDRATLRAAGFRGLRLGPRILRTETAGLAAIAALQALYGDCG</sequence>
<dbReference type="InterPro" id="IPR006700">
    <property type="entry name" value="RsmE"/>
</dbReference>
<evidence type="ECO:0000256" key="8">
    <source>
        <dbReference type="ARBA" id="ARBA00022679"/>
    </source>
</evidence>
<feature type="domain" description="Ribosomal RNA small subunit methyltransferase E PUA-like" evidence="14">
    <location>
        <begin position="21"/>
        <end position="67"/>
    </location>
</feature>
<evidence type="ECO:0000313" key="16">
    <source>
        <dbReference type="Proteomes" id="UP000519004"/>
    </source>
</evidence>
<gene>
    <name evidence="15" type="ORF">HNQ58_001808</name>
</gene>
<evidence type="ECO:0000256" key="11">
    <source>
        <dbReference type="ARBA" id="ARBA00047944"/>
    </source>
</evidence>
<dbReference type="Gene3D" id="2.40.240.20">
    <property type="entry name" value="Hypothetical PUA domain-like, domain 1"/>
    <property type="match status" value="1"/>
</dbReference>
<evidence type="ECO:0000256" key="3">
    <source>
        <dbReference type="ARBA" id="ARBA00012328"/>
    </source>
</evidence>
<accession>A0A7W7Y121</accession>
<dbReference type="PIRSF" id="PIRSF015601">
    <property type="entry name" value="MTase_slr0722"/>
    <property type="match status" value="1"/>
</dbReference>
<dbReference type="Pfam" id="PF04452">
    <property type="entry name" value="Methyltrans_RNA"/>
    <property type="match status" value="1"/>
</dbReference>
<dbReference type="SUPFAM" id="SSF88697">
    <property type="entry name" value="PUA domain-like"/>
    <property type="match status" value="1"/>
</dbReference>
<dbReference type="CDD" id="cd18084">
    <property type="entry name" value="RsmE-like"/>
    <property type="match status" value="1"/>
</dbReference>
<dbReference type="Proteomes" id="UP000519004">
    <property type="component" value="Unassembled WGS sequence"/>
</dbReference>
<comment type="caution">
    <text evidence="15">The sequence shown here is derived from an EMBL/GenBank/DDBJ whole genome shotgun (WGS) entry which is preliminary data.</text>
</comment>
<dbReference type="InterPro" id="IPR015947">
    <property type="entry name" value="PUA-like_sf"/>
</dbReference>
<evidence type="ECO:0000256" key="7">
    <source>
        <dbReference type="ARBA" id="ARBA00022603"/>
    </source>
</evidence>
<keyword evidence="16" id="KW-1185">Reference proteome</keyword>
<dbReference type="PANTHER" id="PTHR30027">
    <property type="entry name" value="RIBOSOMAL RNA SMALL SUBUNIT METHYLTRANSFERASE E"/>
    <property type="match status" value="1"/>
</dbReference>
<dbReference type="InterPro" id="IPR029028">
    <property type="entry name" value="Alpha/beta_knot_MTases"/>
</dbReference>
<evidence type="ECO:0000256" key="10">
    <source>
        <dbReference type="ARBA" id="ARBA00025699"/>
    </source>
</evidence>
<name>A0A7W7Y121_9GAMM</name>
<dbReference type="NCBIfam" id="TIGR00046">
    <property type="entry name" value="RsmE family RNA methyltransferase"/>
    <property type="match status" value="1"/>
</dbReference>
<dbReference type="GO" id="GO:0070475">
    <property type="term" value="P:rRNA base methylation"/>
    <property type="evidence" value="ECO:0007669"/>
    <property type="project" value="TreeGrafter"/>
</dbReference>